<dbReference type="GO" id="GO:0016887">
    <property type="term" value="F:ATP hydrolysis activity"/>
    <property type="evidence" value="ECO:0007669"/>
    <property type="project" value="InterPro"/>
</dbReference>
<dbReference type="RefSeq" id="WP_057787635.1">
    <property type="nucleotide sequence ID" value="NZ_JQCD01000024.1"/>
</dbReference>
<dbReference type="InterPro" id="IPR003593">
    <property type="entry name" value="AAA+_ATPase"/>
</dbReference>
<keyword evidence="3" id="KW-0067">ATP-binding</keyword>
<sequence length="283" mass="31647">MIELENVSKNFKDKQVIKQVSLEIQNGKITTIVGENGAGKSTIIGLICGYYFLTSGKITGKQVSVMPDADNMPINMTGHNFLSFMCDLKGASMQQALELSAELGIEQALNKKIKTYSFGMKKKLSFIQAYVGESYDAYIFDEPTSGVDVPSAYTMMALIRKLKSSNQAVLLTSHNMDELERVGDYFYILKAGSIARQGTLKEVTELGLANRRYMIDVSVDMKEQLKHFMESAGIKIVSENESYIEIEIMNHMDISEIMKPLLNADITINGFWEERSHLANVAF</sequence>
<organism evidence="5 6">
    <name type="scientific">Weissella minor</name>
    <dbReference type="NCBI Taxonomy" id="1620"/>
    <lineage>
        <taxon>Bacteria</taxon>
        <taxon>Bacillati</taxon>
        <taxon>Bacillota</taxon>
        <taxon>Bacilli</taxon>
        <taxon>Lactobacillales</taxon>
        <taxon>Lactobacillaceae</taxon>
        <taxon>Weissella</taxon>
    </lineage>
</organism>
<dbReference type="Gene3D" id="3.40.50.300">
    <property type="entry name" value="P-loop containing nucleotide triphosphate hydrolases"/>
    <property type="match status" value="1"/>
</dbReference>
<dbReference type="InterPro" id="IPR017871">
    <property type="entry name" value="ABC_transporter-like_CS"/>
</dbReference>
<dbReference type="SMART" id="SM00382">
    <property type="entry name" value="AAA"/>
    <property type="match status" value="1"/>
</dbReference>
<dbReference type="PATRIC" id="fig|1620.3.peg.383"/>
<protein>
    <recommendedName>
        <fullName evidence="4">ABC transporter domain-containing protein</fullName>
    </recommendedName>
</protein>
<keyword evidence="1" id="KW-0813">Transport</keyword>
<dbReference type="PANTHER" id="PTHR42939:SF1">
    <property type="entry name" value="ABC TRANSPORTER ATP-BINDING PROTEIN ALBC-RELATED"/>
    <property type="match status" value="1"/>
</dbReference>
<dbReference type="EMBL" id="JQCD01000024">
    <property type="protein sequence ID" value="KRN76869.1"/>
    <property type="molecule type" value="Genomic_DNA"/>
</dbReference>
<dbReference type="InterPro" id="IPR051782">
    <property type="entry name" value="ABC_Transporter_VariousFunc"/>
</dbReference>
<accession>A0A0R2JNA6</accession>
<dbReference type="AlphaFoldDB" id="A0A0R2JNA6"/>
<dbReference type="PROSITE" id="PS50893">
    <property type="entry name" value="ABC_TRANSPORTER_2"/>
    <property type="match status" value="1"/>
</dbReference>
<gene>
    <name evidence="5" type="ORF">IV67_GL000378</name>
</gene>
<evidence type="ECO:0000256" key="2">
    <source>
        <dbReference type="ARBA" id="ARBA00022741"/>
    </source>
</evidence>
<reference evidence="5 6" key="1">
    <citation type="journal article" date="2015" name="Genome Announc.">
        <title>Expanding the biotechnology potential of lactobacilli through comparative genomics of 213 strains and associated genera.</title>
        <authorList>
            <person name="Sun Z."/>
            <person name="Harris H.M."/>
            <person name="McCann A."/>
            <person name="Guo C."/>
            <person name="Argimon S."/>
            <person name="Zhang W."/>
            <person name="Yang X."/>
            <person name="Jeffery I.B."/>
            <person name="Cooney J.C."/>
            <person name="Kagawa T.F."/>
            <person name="Liu W."/>
            <person name="Song Y."/>
            <person name="Salvetti E."/>
            <person name="Wrobel A."/>
            <person name="Rasinkangas P."/>
            <person name="Parkhill J."/>
            <person name="Rea M.C."/>
            <person name="O'Sullivan O."/>
            <person name="Ritari J."/>
            <person name="Douillard F.P."/>
            <person name="Paul Ross R."/>
            <person name="Yang R."/>
            <person name="Briner A.E."/>
            <person name="Felis G.E."/>
            <person name="de Vos W.M."/>
            <person name="Barrangou R."/>
            <person name="Klaenhammer T.R."/>
            <person name="Caufield P.W."/>
            <person name="Cui Y."/>
            <person name="Zhang H."/>
            <person name="O'Toole P.W."/>
        </authorList>
    </citation>
    <scope>NUCLEOTIDE SEQUENCE [LARGE SCALE GENOMIC DNA]</scope>
    <source>
        <strain evidence="5 6">DSM 20014</strain>
    </source>
</reference>
<dbReference type="OrthoDB" id="9804819at2"/>
<dbReference type="STRING" id="1620.IV67_GL000378"/>
<dbReference type="SUPFAM" id="SSF52540">
    <property type="entry name" value="P-loop containing nucleoside triphosphate hydrolases"/>
    <property type="match status" value="1"/>
</dbReference>
<dbReference type="PROSITE" id="PS00211">
    <property type="entry name" value="ABC_TRANSPORTER_1"/>
    <property type="match status" value="1"/>
</dbReference>
<evidence type="ECO:0000256" key="1">
    <source>
        <dbReference type="ARBA" id="ARBA00022448"/>
    </source>
</evidence>
<evidence type="ECO:0000313" key="5">
    <source>
        <dbReference type="EMBL" id="KRN76869.1"/>
    </source>
</evidence>
<evidence type="ECO:0000256" key="3">
    <source>
        <dbReference type="ARBA" id="ARBA00022840"/>
    </source>
</evidence>
<dbReference type="Pfam" id="PF00005">
    <property type="entry name" value="ABC_tran"/>
    <property type="match status" value="1"/>
</dbReference>
<comment type="caution">
    <text evidence="5">The sequence shown here is derived from an EMBL/GenBank/DDBJ whole genome shotgun (WGS) entry which is preliminary data.</text>
</comment>
<feature type="domain" description="ABC transporter" evidence="4">
    <location>
        <begin position="2"/>
        <end position="216"/>
    </location>
</feature>
<evidence type="ECO:0000313" key="6">
    <source>
        <dbReference type="Proteomes" id="UP000051673"/>
    </source>
</evidence>
<dbReference type="GO" id="GO:0005524">
    <property type="term" value="F:ATP binding"/>
    <property type="evidence" value="ECO:0007669"/>
    <property type="project" value="UniProtKB-KW"/>
</dbReference>
<dbReference type="CDD" id="cd03230">
    <property type="entry name" value="ABC_DR_subfamily_A"/>
    <property type="match status" value="1"/>
</dbReference>
<evidence type="ECO:0000259" key="4">
    <source>
        <dbReference type="PROSITE" id="PS50893"/>
    </source>
</evidence>
<dbReference type="InterPro" id="IPR003439">
    <property type="entry name" value="ABC_transporter-like_ATP-bd"/>
</dbReference>
<dbReference type="Proteomes" id="UP000051673">
    <property type="component" value="Unassembled WGS sequence"/>
</dbReference>
<keyword evidence="6" id="KW-1185">Reference proteome</keyword>
<keyword evidence="2" id="KW-0547">Nucleotide-binding</keyword>
<dbReference type="PANTHER" id="PTHR42939">
    <property type="entry name" value="ABC TRANSPORTER ATP-BINDING PROTEIN ALBC-RELATED"/>
    <property type="match status" value="1"/>
</dbReference>
<name>A0A0R2JNA6_9LACO</name>
<proteinExistence type="predicted"/>
<dbReference type="InterPro" id="IPR027417">
    <property type="entry name" value="P-loop_NTPase"/>
</dbReference>